<feature type="domain" description="CheW-like" evidence="1">
    <location>
        <begin position="13"/>
        <end position="153"/>
    </location>
</feature>
<protein>
    <submittedName>
        <fullName evidence="2">Chemotaxis protein CheW</fullName>
    </submittedName>
</protein>
<dbReference type="Pfam" id="PF01584">
    <property type="entry name" value="CheW"/>
    <property type="match status" value="1"/>
</dbReference>
<sequence length="159" mass="17959">MAATDNWDQNKEVIKVVVFQLAEKEYMLKVDVVESIERTLSITNVPLTPSYVKGVVNLRGVITPIIDLRARFELEMKPIDEDTRNIIVSCDEFKVGLIVDAATDVIDIPKDSIEPQPKVVGSVESEFIYGVARIDKRILVMLNLNKVLIPVKRVTTDEY</sequence>
<dbReference type="RefSeq" id="WP_283731734.1">
    <property type="nucleotide sequence ID" value="NZ_CP125968.1"/>
</dbReference>
<dbReference type="PROSITE" id="PS50851">
    <property type="entry name" value="CHEW"/>
    <property type="match status" value="1"/>
</dbReference>
<dbReference type="Proteomes" id="UP001271648">
    <property type="component" value="Unassembled WGS sequence"/>
</dbReference>
<keyword evidence="3" id="KW-1185">Reference proteome</keyword>
<dbReference type="EMBL" id="JAUBDJ010000001">
    <property type="protein sequence ID" value="MDW0115713.1"/>
    <property type="molecule type" value="Genomic_DNA"/>
</dbReference>
<dbReference type="SMART" id="SM00260">
    <property type="entry name" value="CheW"/>
    <property type="match status" value="1"/>
</dbReference>
<evidence type="ECO:0000313" key="2">
    <source>
        <dbReference type="EMBL" id="MDW0115713.1"/>
    </source>
</evidence>
<dbReference type="GO" id="GO:0007165">
    <property type="term" value="P:signal transduction"/>
    <property type="evidence" value="ECO:0007669"/>
    <property type="project" value="InterPro"/>
</dbReference>
<proteinExistence type="predicted"/>
<name>A0AAW9A9A3_9BACL</name>
<dbReference type="AlphaFoldDB" id="A0AAW9A9A3"/>
<organism evidence="2 3">
    <name type="scientific">Sporosarcina thermotolerans</name>
    <dbReference type="NCBI Taxonomy" id="633404"/>
    <lineage>
        <taxon>Bacteria</taxon>
        <taxon>Bacillati</taxon>
        <taxon>Bacillota</taxon>
        <taxon>Bacilli</taxon>
        <taxon>Bacillales</taxon>
        <taxon>Caryophanaceae</taxon>
        <taxon>Sporosarcina</taxon>
    </lineage>
</organism>
<comment type="caution">
    <text evidence="2">The sequence shown here is derived from an EMBL/GenBank/DDBJ whole genome shotgun (WGS) entry which is preliminary data.</text>
</comment>
<gene>
    <name evidence="2" type="ORF">QTL97_02015</name>
</gene>
<evidence type="ECO:0000313" key="3">
    <source>
        <dbReference type="Proteomes" id="UP001271648"/>
    </source>
</evidence>
<dbReference type="SUPFAM" id="SSF50341">
    <property type="entry name" value="CheW-like"/>
    <property type="match status" value="1"/>
</dbReference>
<dbReference type="InterPro" id="IPR036061">
    <property type="entry name" value="CheW-like_dom_sf"/>
</dbReference>
<accession>A0AAW9A9A3</accession>
<dbReference type="PANTHER" id="PTHR22617:SF23">
    <property type="entry name" value="CHEMOTAXIS PROTEIN CHEW"/>
    <property type="match status" value="1"/>
</dbReference>
<dbReference type="InterPro" id="IPR039315">
    <property type="entry name" value="CheW"/>
</dbReference>
<reference evidence="2 3" key="1">
    <citation type="submission" date="2023-06" db="EMBL/GenBank/DDBJ databases">
        <title>Sporosarcina sp. nov., isolated from Korean traditional fermented seafood 'Jeotgal'.</title>
        <authorList>
            <person name="Yang A.I."/>
            <person name="Shin N.-R."/>
        </authorList>
    </citation>
    <scope>NUCLEOTIDE SEQUENCE [LARGE SCALE GENOMIC DNA]</scope>
    <source>
        <strain evidence="2 3">KCTC43456</strain>
    </source>
</reference>
<dbReference type="Gene3D" id="2.30.30.40">
    <property type="entry name" value="SH3 Domains"/>
    <property type="match status" value="1"/>
</dbReference>
<dbReference type="PANTHER" id="PTHR22617">
    <property type="entry name" value="CHEMOTAXIS SENSOR HISTIDINE KINASE-RELATED"/>
    <property type="match status" value="1"/>
</dbReference>
<dbReference type="GO" id="GO:0005829">
    <property type="term" value="C:cytosol"/>
    <property type="evidence" value="ECO:0007669"/>
    <property type="project" value="TreeGrafter"/>
</dbReference>
<dbReference type="InterPro" id="IPR002545">
    <property type="entry name" value="CheW-lke_dom"/>
</dbReference>
<dbReference type="GO" id="GO:0006935">
    <property type="term" value="P:chemotaxis"/>
    <property type="evidence" value="ECO:0007669"/>
    <property type="project" value="InterPro"/>
</dbReference>
<dbReference type="Gene3D" id="2.40.50.180">
    <property type="entry name" value="CheA-289, Domain 4"/>
    <property type="match status" value="1"/>
</dbReference>
<evidence type="ECO:0000259" key="1">
    <source>
        <dbReference type="PROSITE" id="PS50851"/>
    </source>
</evidence>